<organism evidence="2 4">
    <name type="scientific">Mastigocoleus testarum BC008</name>
    <dbReference type="NCBI Taxonomy" id="371196"/>
    <lineage>
        <taxon>Bacteria</taxon>
        <taxon>Bacillati</taxon>
        <taxon>Cyanobacteriota</taxon>
        <taxon>Cyanophyceae</taxon>
        <taxon>Nostocales</taxon>
        <taxon>Hapalosiphonaceae</taxon>
        <taxon>Mastigocoleus</taxon>
    </lineage>
</organism>
<keyword evidence="1" id="KW-1133">Transmembrane helix</keyword>
<protein>
    <submittedName>
        <fullName evidence="2">Uncharacterized protein</fullName>
    </submittedName>
</protein>
<evidence type="ECO:0000313" key="3">
    <source>
        <dbReference type="EMBL" id="KST70264.1"/>
    </source>
</evidence>
<reference evidence="2 4" key="1">
    <citation type="journal article" date="2015" name="Genome Announc.">
        <title>Draft Genome of the Euendolithic (true boring) Cyanobacterium Mastigocoleus testarum strain BC008.</title>
        <authorList>
            <person name="Guida B.S."/>
            <person name="Garcia-Pichel F."/>
        </authorList>
    </citation>
    <scope>NUCLEOTIDE SEQUENCE [LARGE SCALE GENOMIC DNA]</scope>
    <source>
        <strain evidence="2 4">BC008</strain>
    </source>
</reference>
<keyword evidence="4" id="KW-1185">Reference proteome</keyword>
<proteinExistence type="predicted"/>
<evidence type="ECO:0000256" key="1">
    <source>
        <dbReference type="SAM" id="Phobius"/>
    </source>
</evidence>
<keyword evidence="1" id="KW-0812">Transmembrane</keyword>
<dbReference type="AlphaFoldDB" id="A0A0V7ZCW7"/>
<keyword evidence="1" id="KW-0472">Membrane</keyword>
<dbReference type="Proteomes" id="UP000053372">
    <property type="component" value="Unassembled WGS sequence"/>
</dbReference>
<dbReference type="EMBL" id="LMTZ01000002">
    <property type="protein sequence ID" value="KST70264.1"/>
    <property type="molecule type" value="Genomic_DNA"/>
</dbReference>
<comment type="caution">
    <text evidence="2">The sequence shown here is derived from an EMBL/GenBank/DDBJ whole genome shotgun (WGS) entry which is preliminary data.</text>
</comment>
<dbReference type="EMBL" id="LMTZ01000159">
    <property type="protein sequence ID" value="KST62311.1"/>
    <property type="molecule type" value="Genomic_DNA"/>
</dbReference>
<evidence type="ECO:0000313" key="2">
    <source>
        <dbReference type="EMBL" id="KST62311.1"/>
    </source>
</evidence>
<name>A0A0V7ZCW7_9CYAN</name>
<evidence type="ECO:0000313" key="4">
    <source>
        <dbReference type="Proteomes" id="UP000053372"/>
    </source>
</evidence>
<feature type="transmembrane region" description="Helical" evidence="1">
    <location>
        <begin position="12"/>
        <end position="30"/>
    </location>
</feature>
<accession>A0A0V7ZCW7</accession>
<sequence>MRDFGVKDNLSLIAAAAGGFMLFVALTGVLRGTPLVSWQSNSSFSRPASEPEQAYAIPTQVEELWQTSNIFNTNTFNN</sequence>
<gene>
    <name evidence="2" type="ORF">BC008_09085</name>
    <name evidence="3" type="ORF">BC008_37095</name>
</gene>